<organism evidence="8">
    <name type="scientific">Cacopsylla melanoneura</name>
    <dbReference type="NCBI Taxonomy" id="428564"/>
    <lineage>
        <taxon>Eukaryota</taxon>
        <taxon>Metazoa</taxon>
        <taxon>Ecdysozoa</taxon>
        <taxon>Arthropoda</taxon>
        <taxon>Hexapoda</taxon>
        <taxon>Insecta</taxon>
        <taxon>Pterygota</taxon>
        <taxon>Neoptera</taxon>
        <taxon>Paraneoptera</taxon>
        <taxon>Hemiptera</taxon>
        <taxon>Sternorrhyncha</taxon>
        <taxon>Psylloidea</taxon>
        <taxon>Psyllidae</taxon>
        <taxon>Psyllinae</taxon>
        <taxon>Cacopsylla</taxon>
    </lineage>
</organism>
<evidence type="ECO:0000256" key="1">
    <source>
        <dbReference type="ARBA" id="ARBA00022676"/>
    </source>
</evidence>
<feature type="binding site" evidence="6">
    <location>
        <position position="225"/>
    </location>
    <ligand>
        <name>substrate</name>
    </ligand>
</feature>
<feature type="binding site" evidence="6">
    <location>
        <position position="155"/>
    </location>
    <ligand>
        <name>substrate</name>
    </ligand>
</feature>
<feature type="binding site" evidence="6">
    <location>
        <begin position="100"/>
        <end position="104"/>
    </location>
    <ligand>
        <name>substrate</name>
    </ligand>
</feature>
<dbReference type="GO" id="GO:0046872">
    <property type="term" value="F:metal ion binding"/>
    <property type="evidence" value="ECO:0007669"/>
    <property type="project" value="UniProtKB-KW"/>
</dbReference>
<dbReference type="InterPro" id="IPR002616">
    <property type="entry name" value="tRNA_ribo_trans-like"/>
</dbReference>
<dbReference type="PANTHER" id="PTHR43530">
    <property type="entry name" value="QUEUINE TRNA-RIBOSYLTRANSFERASE CATALYTIC SUBUNIT 1"/>
    <property type="match status" value="1"/>
</dbReference>
<keyword evidence="4 6" id="KW-0479">Metal-binding</keyword>
<reference evidence="8" key="1">
    <citation type="submission" date="2021-05" db="EMBL/GenBank/DDBJ databases">
        <authorList>
            <person name="Alioto T."/>
            <person name="Alioto T."/>
            <person name="Gomez Garrido J."/>
        </authorList>
    </citation>
    <scope>NUCLEOTIDE SEQUENCE</scope>
</reference>
<dbReference type="InterPro" id="IPR036511">
    <property type="entry name" value="TGT-like_sf"/>
</dbReference>
<feature type="binding site" evidence="6">
    <location>
        <position position="318"/>
    </location>
    <ligand>
        <name>Zn(2+)</name>
        <dbReference type="ChEBI" id="CHEBI:29105"/>
    </ligand>
</feature>
<protein>
    <recommendedName>
        <fullName evidence="6">Queuine tRNA-ribosyltransferase catalytic subunit 1</fullName>
        <ecNumber evidence="6">2.4.2.64</ecNumber>
    </recommendedName>
    <alternativeName>
        <fullName evidence="6">Guanine insertion enzyme</fullName>
    </alternativeName>
    <alternativeName>
        <fullName evidence="6">tRNA-guanine transglycosylase</fullName>
    </alternativeName>
</protein>
<evidence type="ECO:0000256" key="2">
    <source>
        <dbReference type="ARBA" id="ARBA00022679"/>
    </source>
</evidence>
<keyword evidence="2 6" id="KW-0808">Transferase</keyword>
<dbReference type="NCBIfam" id="TIGR00449">
    <property type="entry name" value="tgt_general"/>
    <property type="match status" value="1"/>
</dbReference>
<evidence type="ECO:0000256" key="5">
    <source>
        <dbReference type="ARBA" id="ARBA00022833"/>
    </source>
</evidence>
<keyword evidence="1 6" id="KW-0328">Glycosyltransferase</keyword>
<keyword evidence="6" id="KW-0963">Cytoplasm</keyword>
<dbReference type="EC" id="2.4.2.64" evidence="6"/>
<comment type="function">
    <text evidence="6">Catalytic subunit of the queuine tRNA-ribosyltransferase (TGT) that catalyzes the base-exchange of a guanine (G) residue with queuine (Q) at position 34 (anticodon wobble position) in tRNAs with GU(N) anticodons (tRNA-Asp, -Asn, -His and -Tyr), resulting in the hypermodified nucleoside queuosine (7-(((4,5-cis-dihydroxy-2-cyclopenten-1-yl)amino)methyl)-7-deazaguanosine). Catalysis occurs through a double-displacement mechanism. The nucleophile active site attacks the C1' of nucleotide 34 to detach the guanine base from the RNA, forming a covalent enzyme-RNA intermediate. The proton acceptor active site deprotonates the incoming queuine, allowing a nucleophilic attack on the C1' of the ribose to form the product.</text>
</comment>
<dbReference type="AlphaFoldDB" id="A0A8D8RQ58"/>
<dbReference type="NCBIfam" id="TIGR00430">
    <property type="entry name" value="Q_tRNA_tgt"/>
    <property type="match status" value="1"/>
</dbReference>
<dbReference type="GO" id="GO:0008479">
    <property type="term" value="F:tRNA-guanosine(34) queuine transglycosylase activity"/>
    <property type="evidence" value="ECO:0007669"/>
    <property type="project" value="UniProtKB-UniRule"/>
</dbReference>
<dbReference type="GO" id="GO:0005829">
    <property type="term" value="C:cytosol"/>
    <property type="evidence" value="ECO:0007669"/>
    <property type="project" value="TreeGrafter"/>
</dbReference>
<evidence type="ECO:0000259" key="7">
    <source>
        <dbReference type="Pfam" id="PF01702"/>
    </source>
</evidence>
<feature type="binding site" evidence="6">
    <location>
        <position position="340"/>
    </location>
    <ligand>
        <name>Zn(2+)</name>
        <dbReference type="ChEBI" id="CHEBI:29105"/>
    </ligand>
</feature>
<feature type="binding site" evidence="6">
    <location>
        <position position="198"/>
    </location>
    <ligand>
        <name>substrate</name>
    </ligand>
</feature>
<comment type="similarity">
    <text evidence="6">Belongs to the queuine tRNA-ribosyltransferase family.</text>
</comment>
<dbReference type="Gene3D" id="3.20.20.105">
    <property type="entry name" value="Queuine tRNA-ribosyltransferase-like"/>
    <property type="match status" value="1"/>
</dbReference>
<dbReference type="PANTHER" id="PTHR43530:SF1">
    <property type="entry name" value="QUEUINE TRNA-RIBOSYLTRANSFERASE CATALYTIC SUBUNIT 1"/>
    <property type="match status" value="1"/>
</dbReference>
<sequence>MSTSSSVKPLQFKILAECRTSNARTAVMCLPHFNVETPVFMPVGTKGSIKGVLNQQLETLNCQIILGNTYHLGIKPGIDVLEKAGGLHKFMGWNRALLTDSGGFQMVSLLKFAEIKEEGVKFQSTYGDGVELMLSPEHSTKIQNIIGADIMMQLDDVNPTTLTGPRVAEAKDRTVRWLDRCLAAHENPSTQNIFPIVQGGLDENLRKDCAQQLTERDVNGFAVGGLSGGEAKEDFWYNVLISVNNLPKEKPRYVMGIGFAVDLLICCALGADMFDCVFPTRTARFGSALVRQGQLQLRQSCYATDDRTIDKDCPCSTCKRYTRSYLHHIEPSACHLLSVHNIAFQMRLMQEIRESIKSQTFPQYVKEYMKDAYPDENYPKWTVDALRAVNIDLIDCNPGR</sequence>
<proteinExistence type="inferred from homology"/>
<feature type="active site" description="Nucleophile" evidence="6">
    <location>
        <position position="275"/>
    </location>
</feature>
<evidence type="ECO:0000313" key="8">
    <source>
        <dbReference type="EMBL" id="CAG6654936.1"/>
    </source>
</evidence>
<evidence type="ECO:0000256" key="3">
    <source>
        <dbReference type="ARBA" id="ARBA00022694"/>
    </source>
</evidence>
<dbReference type="SUPFAM" id="SSF51713">
    <property type="entry name" value="tRNA-guanine transglycosylase"/>
    <property type="match status" value="1"/>
</dbReference>
<comment type="subunit">
    <text evidence="6">Heterodimer of a catalytic subunit and an accessory subunit.</text>
</comment>
<comment type="subcellular location">
    <subcellularLocation>
        <location evidence="6">Cytoplasm</location>
    </subcellularLocation>
</comment>
<dbReference type="InterPro" id="IPR004803">
    <property type="entry name" value="TGT"/>
</dbReference>
<comment type="catalytic activity">
    <reaction evidence="6">
        <text>guanosine(34) in tRNA + queuine = queuosine(34) in tRNA + guanine</text>
        <dbReference type="Rhea" id="RHEA:16633"/>
        <dbReference type="Rhea" id="RHEA-COMP:10341"/>
        <dbReference type="Rhea" id="RHEA-COMP:18571"/>
        <dbReference type="ChEBI" id="CHEBI:16235"/>
        <dbReference type="ChEBI" id="CHEBI:17433"/>
        <dbReference type="ChEBI" id="CHEBI:74269"/>
        <dbReference type="ChEBI" id="CHEBI:194431"/>
        <dbReference type="EC" id="2.4.2.64"/>
    </reaction>
</comment>
<dbReference type="HAMAP" id="MF_00168">
    <property type="entry name" value="Q_tRNA_Tgt"/>
    <property type="match status" value="1"/>
</dbReference>
<dbReference type="EMBL" id="HBUF01179614">
    <property type="protein sequence ID" value="CAG6654936.1"/>
    <property type="molecule type" value="Transcribed_RNA"/>
</dbReference>
<name>A0A8D8RQ58_9HEMI</name>
<feature type="binding site" evidence="6">
    <location>
        <position position="313"/>
    </location>
    <ligand>
        <name>Zn(2+)</name>
        <dbReference type="ChEBI" id="CHEBI:29105"/>
    </ligand>
</feature>
<feature type="active site" description="Proton acceptor" evidence="6">
    <location>
        <position position="100"/>
    </location>
</feature>
<dbReference type="Pfam" id="PF01702">
    <property type="entry name" value="TGT"/>
    <property type="match status" value="1"/>
</dbReference>
<accession>A0A8D8RQ58</accession>
<feature type="region of interest" description="RNA binding; important for wobble base 34 recognition" evidence="6">
    <location>
        <begin position="280"/>
        <end position="284"/>
    </location>
</feature>
<evidence type="ECO:0000256" key="4">
    <source>
        <dbReference type="ARBA" id="ARBA00022723"/>
    </source>
</evidence>
<comment type="cofactor">
    <cofactor evidence="6">
        <name>Zn(2+)</name>
        <dbReference type="ChEBI" id="CHEBI:29105"/>
    </cofactor>
</comment>
<dbReference type="GO" id="GO:0006400">
    <property type="term" value="P:tRNA modification"/>
    <property type="evidence" value="ECO:0007669"/>
    <property type="project" value="InterPro"/>
</dbReference>
<feature type="region of interest" description="RNA binding" evidence="6">
    <location>
        <begin position="256"/>
        <end position="262"/>
    </location>
</feature>
<feature type="domain" description="tRNA-guanine(15) transglycosylase-like" evidence="7">
    <location>
        <begin position="22"/>
        <end position="371"/>
    </location>
</feature>
<evidence type="ECO:0000256" key="6">
    <source>
        <dbReference type="HAMAP-Rule" id="MF_03218"/>
    </source>
</evidence>
<keyword evidence="3 6" id="KW-0819">tRNA processing</keyword>
<feature type="binding site" evidence="6">
    <location>
        <position position="315"/>
    </location>
    <ligand>
        <name>Zn(2+)</name>
        <dbReference type="ChEBI" id="CHEBI:29105"/>
    </ligand>
</feature>
<keyword evidence="5 6" id="KW-0862">Zinc</keyword>